<proteinExistence type="predicted"/>
<evidence type="ECO:0000313" key="2">
    <source>
        <dbReference type="Proteomes" id="UP000253094"/>
    </source>
</evidence>
<evidence type="ECO:0000313" key="1">
    <source>
        <dbReference type="EMBL" id="RCG22754.1"/>
    </source>
</evidence>
<dbReference type="SUPFAM" id="SSF57884">
    <property type="entry name" value="Ada DNA repair protein, N-terminal domain (N-Ada 10)"/>
    <property type="match status" value="1"/>
</dbReference>
<organism evidence="1 2">
    <name type="scientific">Sphaerisporangium album</name>
    <dbReference type="NCBI Taxonomy" id="509200"/>
    <lineage>
        <taxon>Bacteria</taxon>
        <taxon>Bacillati</taxon>
        <taxon>Actinomycetota</taxon>
        <taxon>Actinomycetes</taxon>
        <taxon>Streptosporangiales</taxon>
        <taxon>Streptosporangiaceae</taxon>
        <taxon>Sphaerisporangium</taxon>
    </lineage>
</organism>
<evidence type="ECO:0008006" key="3">
    <source>
        <dbReference type="Google" id="ProtNLM"/>
    </source>
</evidence>
<comment type="caution">
    <text evidence="1">The sequence shown here is derived from an EMBL/GenBank/DDBJ whole genome shotgun (WGS) entry which is preliminary data.</text>
</comment>
<dbReference type="InterPro" id="IPR035451">
    <property type="entry name" value="Ada-like_dom_sf"/>
</dbReference>
<dbReference type="Proteomes" id="UP000253094">
    <property type="component" value="Unassembled WGS sequence"/>
</dbReference>
<keyword evidence="2" id="KW-1185">Reference proteome</keyword>
<reference evidence="1 2" key="1">
    <citation type="submission" date="2018-06" db="EMBL/GenBank/DDBJ databases">
        <title>Sphaerisporangium craniellae sp. nov., isolated from a marine sponge in the South China Sea.</title>
        <authorList>
            <person name="Li L."/>
        </authorList>
    </citation>
    <scope>NUCLEOTIDE SEQUENCE [LARGE SCALE GENOMIC DNA]</scope>
    <source>
        <strain evidence="1 2">CCTCC AA 208026</strain>
    </source>
</reference>
<dbReference type="AlphaFoldDB" id="A0A367EXA1"/>
<gene>
    <name evidence="1" type="ORF">DQ384_34680</name>
</gene>
<dbReference type="EMBL" id="QOIL01000027">
    <property type="protein sequence ID" value="RCG22754.1"/>
    <property type="molecule type" value="Genomic_DNA"/>
</dbReference>
<name>A0A367EXA1_9ACTN</name>
<sequence length="73" mass="7795">MTQERTVLMHELIATGAGDAYHVREDCWGLHAGRSGGEAQGYDLHGFLKFGTAEQARAAGYRPCGVCAVGSVR</sequence>
<accession>A0A367EXA1</accession>
<protein>
    <recommendedName>
        <fullName evidence="3">Ada DNA repair metal-binding domain-containing protein</fullName>
    </recommendedName>
</protein>